<evidence type="ECO:0000256" key="4">
    <source>
        <dbReference type="ARBA" id="ARBA00022679"/>
    </source>
</evidence>
<dbReference type="Pfam" id="PF02518">
    <property type="entry name" value="HATPase_c"/>
    <property type="match status" value="1"/>
</dbReference>
<dbReference type="InterPro" id="IPR005467">
    <property type="entry name" value="His_kinase_dom"/>
</dbReference>
<dbReference type="InterPro" id="IPR050351">
    <property type="entry name" value="BphY/WalK/GraS-like"/>
</dbReference>
<gene>
    <name evidence="8" type="ORF">JMUB3934_0662</name>
</gene>
<dbReference type="AlphaFoldDB" id="A0A510KDV0"/>
<evidence type="ECO:0000256" key="2">
    <source>
        <dbReference type="ARBA" id="ARBA00012438"/>
    </source>
</evidence>
<dbReference type="GO" id="GO:0016036">
    <property type="term" value="P:cellular response to phosphate starvation"/>
    <property type="evidence" value="ECO:0007669"/>
    <property type="project" value="TreeGrafter"/>
</dbReference>
<dbReference type="Gene3D" id="3.30.565.10">
    <property type="entry name" value="Histidine kinase-like ATPase, C-terminal domain"/>
    <property type="match status" value="1"/>
</dbReference>
<evidence type="ECO:0000313" key="9">
    <source>
        <dbReference type="Proteomes" id="UP000321501"/>
    </source>
</evidence>
<keyword evidence="3" id="KW-0597">Phosphoprotein</keyword>
<accession>A0A510KDV0</accession>
<evidence type="ECO:0000256" key="6">
    <source>
        <dbReference type="ARBA" id="ARBA00023012"/>
    </source>
</evidence>
<evidence type="ECO:0000256" key="3">
    <source>
        <dbReference type="ARBA" id="ARBA00022553"/>
    </source>
</evidence>
<evidence type="ECO:0000313" key="8">
    <source>
        <dbReference type="EMBL" id="BBM49367.1"/>
    </source>
</evidence>
<evidence type="ECO:0000256" key="1">
    <source>
        <dbReference type="ARBA" id="ARBA00000085"/>
    </source>
</evidence>
<evidence type="ECO:0000259" key="7">
    <source>
        <dbReference type="PROSITE" id="PS50109"/>
    </source>
</evidence>
<dbReference type="InterPro" id="IPR003594">
    <property type="entry name" value="HATPase_dom"/>
</dbReference>
<dbReference type="PANTHER" id="PTHR45453:SF1">
    <property type="entry name" value="PHOSPHATE REGULON SENSOR PROTEIN PHOR"/>
    <property type="match status" value="1"/>
</dbReference>
<dbReference type="PANTHER" id="PTHR45453">
    <property type="entry name" value="PHOSPHATE REGULON SENSOR PROTEIN PHOR"/>
    <property type="match status" value="1"/>
</dbReference>
<organism evidence="8 9">
    <name type="scientific">Leptotrichia wadei</name>
    <dbReference type="NCBI Taxonomy" id="157687"/>
    <lineage>
        <taxon>Bacteria</taxon>
        <taxon>Fusobacteriati</taxon>
        <taxon>Fusobacteriota</taxon>
        <taxon>Fusobacteriia</taxon>
        <taxon>Fusobacteriales</taxon>
        <taxon>Leptotrichiaceae</taxon>
        <taxon>Leptotrichia</taxon>
    </lineage>
</organism>
<proteinExistence type="predicted"/>
<feature type="domain" description="Histidine kinase" evidence="7">
    <location>
        <begin position="1"/>
        <end position="50"/>
    </location>
</feature>
<dbReference type="GO" id="GO:0004721">
    <property type="term" value="F:phosphoprotein phosphatase activity"/>
    <property type="evidence" value="ECO:0007669"/>
    <property type="project" value="TreeGrafter"/>
</dbReference>
<dbReference type="InterPro" id="IPR036890">
    <property type="entry name" value="HATPase_C_sf"/>
</dbReference>
<evidence type="ECO:0000256" key="5">
    <source>
        <dbReference type="ARBA" id="ARBA00022777"/>
    </source>
</evidence>
<dbReference type="GO" id="GO:0005886">
    <property type="term" value="C:plasma membrane"/>
    <property type="evidence" value="ECO:0007669"/>
    <property type="project" value="TreeGrafter"/>
</dbReference>
<reference evidence="8 9" key="1">
    <citation type="submission" date="2019-07" db="EMBL/GenBank/DDBJ databases">
        <title>Complete Genome Sequence of Leptotrichia wadei Strain JMUB3934.</title>
        <authorList>
            <person name="Watanabe S."/>
            <person name="Cui L."/>
        </authorList>
    </citation>
    <scope>NUCLEOTIDE SEQUENCE [LARGE SCALE GENOMIC DNA]</scope>
    <source>
        <strain evidence="8 9">JMUB3934</strain>
    </source>
</reference>
<dbReference type="GO" id="GO:0000155">
    <property type="term" value="F:phosphorelay sensor kinase activity"/>
    <property type="evidence" value="ECO:0007669"/>
    <property type="project" value="TreeGrafter"/>
</dbReference>
<protein>
    <recommendedName>
        <fullName evidence="2">histidine kinase</fullName>
        <ecNumber evidence="2">2.7.13.3</ecNumber>
    </recommendedName>
</protein>
<keyword evidence="4" id="KW-0808">Transferase</keyword>
<dbReference type="PRINTS" id="PR00344">
    <property type="entry name" value="BCTRLSENSOR"/>
</dbReference>
<dbReference type="InterPro" id="IPR004358">
    <property type="entry name" value="Sig_transdc_His_kin-like_C"/>
</dbReference>
<dbReference type="PROSITE" id="PS50109">
    <property type="entry name" value="HIS_KIN"/>
    <property type="match status" value="1"/>
</dbReference>
<sequence length="85" mass="9412">MDLSRTKATGGTGLGLAIVKRIVEIHNGKIEIDSKMNEGTEISIVLPIGDSVISSQEEINKNTNKEKTEKKKNIFGFLKKKNKKK</sequence>
<dbReference type="Proteomes" id="UP000321501">
    <property type="component" value="Chromosome"/>
</dbReference>
<comment type="catalytic activity">
    <reaction evidence="1">
        <text>ATP + protein L-histidine = ADP + protein N-phospho-L-histidine.</text>
        <dbReference type="EC" id="2.7.13.3"/>
    </reaction>
</comment>
<name>A0A510KDV0_9FUSO</name>
<dbReference type="EMBL" id="AP019835">
    <property type="protein sequence ID" value="BBM49367.1"/>
    <property type="molecule type" value="Genomic_DNA"/>
</dbReference>
<dbReference type="SUPFAM" id="SSF55874">
    <property type="entry name" value="ATPase domain of HSP90 chaperone/DNA topoisomerase II/histidine kinase"/>
    <property type="match status" value="1"/>
</dbReference>
<keyword evidence="5 8" id="KW-0418">Kinase</keyword>
<dbReference type="EC" id="2.7.13.3" evidence="2"/>
<keyword evidence="6" id="KW-0902">Two-component regulatory system</keyword>